<evidence type="ECO:0000256" key="2">
    <source>
        <dbReference type="ARBA" id="ARBA00007637"/>
    </source>
</evidence>
<gene>
    <name evidence="4" type="primary">rfbE_3</name>
    <name evidence="4" type="ORF">A6302_02594</name>
</gene>
<dbReference type="InterPro" id="IPR001509">
    <property type="entry name" value="Epimerase_deHydtase"/>
</dbReference>
<protein>
    <submittedName>
        <fullName evidence="4">CDP-paratose 2-epimerase</fullName>
        <ecNumber evidence="4">5.1.3.10</ecNumber>
    </submittedName>
</protein>
<dbReference type="Proteomes" id="UP000094622">
    <property type="component" value="Unassembled WGS sequence"/>
</dbReference>
<dbReference type="PATRIC" id="fig|1439726.3.peg.2731"/>
<dbReference type="AlphaFoldDB" id="A0A1E3H1U7"/>
<dbReference type="EMBL" id="MCRJ01000062">
    <property type="protein sequence ID" value="ODN70115.1"/>
    <property type="molecule type" value="Genomic_DNA"/>
</dbReference>
<keyword evidence="4" id="KW-0413">Isomerase</keyword>
<comment type="caution">
    <text evidence="4">The sequence shown here is derived from an EMBL/GenBank/DDBJ whole genome shotgun (WGS) entry which is preliminary data.</text>
</comment>
<dbReference type="PANTHER" id="PTHR43000">
    <property type="entry name" value="DTDP-D-GLUCOSE 4,6-DEHYDRATASE-RELATED"/>
    <property type="match status" value="1"/>
</dbReference>
<reference evidence="4 5" key="1">
    <citation type="submission" date="2016-07" db="EMBL/GenBank/DDBJ databases">
        <title>Draft Genome Sequence of Methylobrevis pamukkalensis PK2.</title>
        <authorList>
            <person name="Vasilenko O.V."/>
            <person name="Doronina N.V."/>
            <person name="Shmareva M.N."/>
            <person name="Tarlachkov S.V."/>
            <person name="Mustakhimov I."/>
            <person name="Trotsenko Y.A."/>
        </authorList>
    </citation>
    <scope>NUCLEOTIDE SEQUENCE [LARGE SCALE GENOMIC DNA]</scope>
    <source>
        <strain evidence="4 5">PK2</strain>
    </source>
</reference>
<evidence type="ECO:0000259" key="3">
    <source>
        <dbReference type="Pfam" id="PF01370"/>
    </source>
</evidence>
<comment type="similarity">
    <text evidence="2">Belongs to the NAD(P)-dependent epimerase/dehydratase family.</text>
</comment>
<comment type="pathway">
    <text evidence="1">Bacterial outer membrane biogenesis; LPS O-antigen biosynthesis.</text>
</comment>
<dbReference type="Pfam" id="PF01370">
    <property type="entry name" value="Epimerase"/>
    <property type="match status" value="1"/>
</dbReference>
<organism evidence="4 5">
    <name type="scientific">Methylobrevis pamukkalensis</name>
    <dbReference type="NCBI Taxonomy" id="1439726"/>
    <lineage>
        <taxon>Bacteria</taxon>
        <taxon>Pseudomonadati</taxon>
        <taxon>Pseudomonadota</taxon>
        <taxon>Alphaproteobacteria</taxon>
        <taxon>Hyphomicrobiales</taxon>
        <taxon>Pleomorphomonadaceae</taxon>
        <taxon>Methylobrevis</taxon>
    </lineage>
</organism>
<accession>A0A1E3H1U7</accession>
<dbReference type="GO" id="GO:0047732">
    <property type="term" value="F:CDP-abequose epimerase activity"/>
    <property type="evidence" value="ECO:0007669"/>
    <property type="project" value="UniProtKB-EC"/>
</dbReference>
<evidence type="ECO:0000313" key="5">
    <source>
        <dbReference type="Proteomes" id="UP000094622"/>
    </source>
</evidence>
<evidence type="ECO:0000313" key="4">
    <source>
        <dbReference type="EMBL" id="ODN70115.1"/>
    </source>
</evidence>
<keyword evidence="5" id="KW-1185">Reference proteome</keyword>
<dbReference type="InterPro" id="IPR036291">
    <property type="entry name" value="NAD(P)-bd_dom_sf"/>
</dbReference>
<dbReference type="EC" id="5.1.3.10" evidence="4"/>
<proteinExistence type="inferred from homology"/>
<dbReference type="Gene3D" id="3.40.50.720">
    <property type="entry name" value="NAD(P)-binding Rossmann-like Domain"/>
    <property type="match status" value="1"/>
</dbReference>
<feature type="domain" description="NAD-dependent epimerase/dehydratase" evidence="3">
    <location>
        <begin position="22"/>
        <end position="194"/>
    </location>
</feature>
<evidence type="ECO:0000256" key="1">
    <source>
        <dbReference type="ARBA" id="ARBA00005125"/>
    </source>
</evidence>
<dbReference type="SUPFAM" id="SSF51735">
    <property type="entry name" value="NAD(P)-binding Rossmann-fold domains"/>
    <property type="match status" value="1"/>
</dbReference>
<name>A0A1E3H1U7_9HYPH</name>
<sequence length="212" mass="22411">MTAPETEMRALAVASVAGPRPVLVTGGCGFIGCNLADSYLGDGEEVIILDNLSRPGVETNLAWLRGRHGDRVRHVHADLRDEGAVARAVGESRAVFHLAAQTAVTTSLEDPVADFDVNARGTLNVLEAARRSGRPLPVILASTNKIYGALESLDLREEADRHVPVDAEVRRFGLSEAAAFDCCTPYGCSKGSPIAMSSTTPNPSAFRPPCCG</sequence>